<sequence>MYKKYLFMFLVVGLSMLSAVAKPVSISTPYYTDLTNEQLTGPYQIILREAARRSGLRYAESFYPEKRALRLFMIGMYDCTYGYSDEMKRRFGEDNILLSFPFGLIKEYMFTKKGTQALTSIEQLRGKSVGATLGTERWHKHLTDLGIQVRYVVKDINSIRMLEDGRIDVFLGFLPDLTKYIDRLSYSPQHPIVVA</sequence>
<keyword evidence="3" id="KW-1185">Reference proteome</keyword>
<dbReference type="EMBL" id="BMDY01000037">
    <property type="protein sequence ID" value="GGB20930.1"/>
    <property type="molecule type" value="Genomic_DNA"/>
</dbReference>
<keyword evidence="1" id="KW-0732">Signal</keyword>
<name>A0ABQ1I6A9_9ALTE</name>
<evidence type="ECO:0000313" key="3">
    <source>
        <dbReference type="Proteomes" id="UP000651977"/>
    </source>
</evidence>
<gene>
    <name evidence="2" type="ORF">GCM10007414_37920</name>
</gene>
<protein>
    <recommendedName>
        <fullName evidence="4">Solute-binding protein family 3/N-terminal domain-containing protein</fullName>
    </recommendedName>
</protein>
<reference evidence="3" key="1">
    <citation type="journal article" date="2019" name="Int. J. Syst. Evol. Microbiol.">
        <title>The Global Catalogue of Microorganisms (GCM) 10K type strain sequencing project: providing services to taxonomists for standard genome sequencing and annotation.</title>
        <authorList>
            <consortium name="The Broad Institute Genomics Platform"/>
            <consortium name="The Broad Institute Genome Sequencing Center for Infectious Disease"/>
            <person name="Wu L."/>
            <person name="Ma J."/>
        </authorList>
    </citation>
    <scope>NUCLEOTIDE SEQUENCE [LARGE SCALE GENOMIC DNA]</scope>
    <source>
        <strain evidence="3">CGMCC 1.10131</strain>
    </source>
</reference>
<evidence type="ECO:0000256" key="1">
    <source>
        <dbReference type="SAM" id="SignalP"/>
    </source>
</evidence>
<proteinExistence type="predicted"/>
<dbReference type="Gene3D" id="3.40.190.10">
    <property type="entry name" value="Periplasmic binding protein-like II"/>
    <property type="match status" value="2"/>
</dbReference>
<organism evidence="2 3">
    <name type="scientific">Agarivorans gilvus</name>
    <dbReference type="NCBI Taxonomy" id="680279"/>
    <lineage>
        <taxon>Bacteria</taxon>
        <taxon>Pseudomonadati</taxon>
        <taxon>Pseudomonadota</taxon>
        <taxon>Gammaproteobacteria</taxon>
        <taxon>Alteromonadales</taxon>
        <taxon>Alteromonadaceae</taxon>
        <taxon>Agarivorans</taxon>
    </lineage>
</organism>
<comment type="caution">
    <text evidence="2">The sequence shown here is derived from an EMBL/GenBank/DDBJ whole genome shotgun (WGS) entry which is preliminary data.</text>
</comment>
<feature type="chain" id="PRO_5047164592" description="Solute-binding protein family 3/N-terminal domain-containing protein" evidence="1">
    <location>
        <begin position="22"/>
        <end position="195"/>
    </location>
</feature>
<feature type="signal peptide" evidence="1">
    <location>
        <begin position="1"/>
        <end position="21"/>
    </location>
</feature>
<dbReference type="Proteomes" id="UP000651977">
    <property type="component" value="Unassembled WGS sequence"/>
</dbReference>
<dbReference type="SUPFAM" id="SSF53850">
    <property type="entry name" value="Periplasmic binding protein-like II"/>
    <property type="match status" value="1"/>
</dbReference>
<evidence type="ECO:0008006" key="4">
    <source>
        <dbReference type="Google" id="ProtNLM"/>
    </source>
</evidence>
<accession>A0ABQ1I6A9</accession>
<evidence type="ECO:0000313" key="2">
    <source>
        <dbReference type="EMBL" id="GGB20930.1"/>
    </source>
</evidence>
<dbReference type="RefSeq" id="WP_157051797.1">
    <property type="nucleotide sequence ID" value="NZ_BMDY01000037.1"/>
</dbReference>